<organism evidence="1">
    <name type="scientific">Arundo donax</name>
    <name type="common">Giant reed</name>
    <name type="synonym">Donax arundinaceus</name>
    <dbReference type="NCBI Taxonomy" id="35708"/>
    <lineage>
        <taxon>Eukaryota</taxon>
        <taxon>Viridiplantae</taxon>
        <taxon>Streptophyta</taxon>
        <taxon>Embryophyta</taxon>
        <taxon>Tracheophyta</taxon>
        <taxon>Spermatophyta</taxon>
        <taxon>Magnoliopsida</taxon>
        <taxon>Liliopsida</taxon>
        <taxon>Poales</taxon>
        <taxon>Poaceae</taxon>
        <taxon>PACMAD clade</taxon>
        <taxon>Arundinoideae</taxon>
        <taxon>Arundineae</taxon>
        <taxon>Arundo</taxon>
    </lineage>
</organism>
<dbReference type="AlphaFoldDB" id="A0A0A9H4Z0"/>
<sequence>MKFFLILMKINCFCKILVKFL</sequence>
<proteinExistence type="predicted"/>
<evidence type="ECO:0000313" key="1">
    <source>
        <dbReference type="EMBL" id="JAE31817.1"/>
    </source>
</evidence>
<accession>A0A0A9H4Z0</accession>
<protein>
    <submittedName>
        <fullName evidence="1">Uncharacterized protein</fullName>
    </submittedName>
</protein>
<reference evidence="1" key="1">
    <citation type="submission" date="2014-09" db="EMBL/GenBank/DDBJ databases">
        <authorList>
            <person name="Magalhaes I.L.F."/>
            <person name="Oliveira U."/>
            <person name="Santos F.R."/>
            <person name="Vidigal T.H.D.A."/>
            <person name="Brescovit A.D."/>
            <person name="Santos A.J."/>
        </authorList>
    </citation>
    <scope>NUCLEOTIDE SEQUENCE</scope>
    <source>
        <tissue evidence="1">Shoot tissue taken approximately 20 cm above the soil surface</tissue>
    </source>
</reference>
<name>A0A0A9H4Z0_ARUDO</name>
<reference evidence="1" key="2">
    <citation type="journal article" date="2015" name="Data Brief">
        <title>Shoot transcriptome of the giant reed, Arundo donax.</title>
        <authorList>
            <person name="Barrero R.A."/>
            <person name="Guerrero F.D."/>
            <person name="Moolhuijzen P."/>
            <person name="Goolsby J.A."/>
            <person name="Tidwell J."/>
            <person name="Bellgard S.E."/>
            <person name="Bellgard M.I."/>
        </authorList>
    </citation>
    <scope>NUCLEOTIDE SEQUENCE</scope>
    <source>
        <tissue evidence="1">Shoot tissue taken approximately 20 cm above the soil surface</tissue>
    </source>
</reference>
<dbReference type="EMBL" id="GBRH01166079">
    <property type="protein sequence ID" value="JAE31817.1"/>
    <property type="molecule type" value="Transcribed_RNA"/>
</dbReference>